<dbReference type="Proteomes" id="UP000189670">
    <property type="component" value="Unassembled WGS sequence"/>
</dbReference>
<organism evidence="1 2">
    <name type="scientific">Candidatus Magnetoglobus multicellularis str. Araruama</name>
    <dbReference type="NCBI Taxonomy" id="890399"/>
    <lineage>
        <taxon>Bacteria</taxon>
        <taxon>Pseudomonadati</taxon>
        <taxon>Thermodesulfobacteriota</taxon>
        <taxon>Desulfobacteria</taxon>
        <taxon>Desulfobacterales</taxon>
        <taxon>Desulfobacteraceae</taxon>
        <taxon>Candidatus Magnetoglobus</taxon>
    </lineage>
</organism>
<dbReference type="AlphaFoldDB" id="A0A1V1P4E8"/>
<evidence type="ECO:0000313" key="1">
    <source>
        <dbReference type="EMBL" id="ETR69626.1"/>
    </source>
</evidence>
<accession>A0A1V1P4E8</accession>
<comment type="caution">
    <text evidence="1">The sequence shown here is derived from an EMBL/GenBank/DDBJ whole genome shotgun (WGS) entry which is preliminary data.</text>
</comment>
<gene>
    <name evidence="1" type="ORF">OMM_03813</name>
</gene>
<protein>
    <submittedName>
        <fullName evidence="1">Uncharacterized protein</fullName>
    </submittedName>
</protein>
<evidence type="ECO:0000313" key="2">
    <source>
        <dbReference type="Proteomes" id="UP000189670"/>
    </source>
</evidence>
<sequence length="197" mass="22641">MYRRWQPAVRIIPKSPFIGRNVSFGLINQFYCQRRIASYRIGLKQGNWLGHLFEICSNFMMGRYVFKLVFMGNSNGNSVYTNISNGIAIFWFDSKSEIITSINCLLSRWLNCAPIACFGSNCKCFSRSEGYPDIMVIPNIKKDIFRYRPHRFAINNNHVHLIGRVRHKIKWQVSASLIHSNDPLGVDYTMASGCGSN</sequence>
<reference evidence="2" key="1">
    <citation type="submission" date="2012-11" db="EMBL/GenBank/DDBJ databases">
        <authorList>
            <person name="Lucero-Rivera Y.E."/>
            <person name="Tovar-Ramirez D."/>
        </authorList>
    </citation>
    <scope>NUCLEOTIDE SEQUENCE [LARGE SCALE GENOMIC DNA]</scope>
    <source>
        <strain evidence="2">Araruama</strain>
    </source>
</reference>
<name>A0A1V1P4E8_9BACT</name>
<proteinExistence type="predicted"/>
<dbReference type="EMBL" id="ATBP01000598">
    <property type="protein sequence ID" value="ETR69626.1"/>
    <property type="molecule type" value="Genomic_DNA"/>
</dbReference>